<sequence length="78" mass="8799">MKHQLPRAAEDRYTGERGLLVEIDHPWVSTIPLRGSLCSDAILRRRSKYFGVACFLACFVCFAPLASQWSGVVAFGYY</sequence>
<keyword evidence="3" id="KW-1185">Reference proteome</keyword>
<keyword evidence="1" id="KW-0812">Transmembrane</keyword>
<evidence type="ECO:0000313" key="3">
    <source>
        <dbReference type="Proteomes" id="UP000184304"/>
    </source>
</evidence>
<name>A0A1L9NFB5_ASPTC</name>
<evidence type="ECO:0000256" key="1">
    <source>
        <dbReference type="SAM" id="Phobius"/>
    </source>
</evidence>
<dbReference type="AlphaFoldDB" id="A0A1L9NFB5"/>
<keyword evidence="1" id="KW-0472">Membrane</keyword>
<evidence type="ECO:0000313" key="2">
    <source>
        <dbReference type="EMBL" id="OJI87986.1"/>
    </source>
</evidence>
<keyword evidence="1" id="KW-1133">Transmembrane helix</keyword>
<dbReference type="EMBL" id="KV878180">
    <property type="protein sequence ID" value="OJI87986.1"/>
    <property type="molecule type" value="Genomic_DNA"/>
</dbReference>
<protein>
    <submittedName>
        <fullName evidence="2">Uncharacterized protein</fullName>
    </submittedName>
</protein>
<feature type="transmembrane region" description="Helical" evidence="1">
    <location>
        <begin position="49"/>
        <end position="69"/>
    </location>
</feature>
<proteinExistence type="predicted"/>
<dbReference type="VEuPathDB" id="FungiDB:ASPTUDRAFT_393748"/>
<dbReference type="Proteomes" id="UP000184304">
    <property type="component" value="Unassembled WGS sequence"/>
</dbReference>
<organism evidence="2 3">
    <name type="scientific">Aspergillus tubingensis (strain CBS 134.48)</name>
    <dbReference type="NCBI Taxonomy" id="767770"/>
    <lineage>
        <taxon>Eukaryota</taxon>
        <taxon>Fungi</taxon>
        <taxon>Dikarya</taxon>
        <taxon>Ascomycota</taxon>
        <taxon>Pezizomycotina</taxon>
        <taxon>Eurotiomycetes</taxon>
        <taxon>Eurotiomycetidae</taxon>
        <taxon>Eurotiales</taxon>
        <taxon>Aspergillaceae</taxon>
        <taxon>Aspergillus</taxon>
        <taxon>Aspergillus subgen. Circumdati</taxon>
    </lineage>
</organism>
<accession>A0A1L9NFB5</accession>
<reference evidence="3" key="1">
    <citation type="journal article" date="2017" name="Genome Biol.">
        <title>Comparative genomics reveals high biological diversity and specific adaptations in the industrially and medically important fungal genus Aspergillus.</title>
        <authorList>
            <person name="de Vries R.P."/>
            <person name="Riley R."/>
            <person name="Wiebenga A."/>
            <person name="Aguilar-Osorio G."/>
            <person name="Amillis S."/>
            <person name="Uchima C.A."/>
            <person name="Anderluh G."/>
            <person name="Asadollahi M."/>
            <person name="Askin M."/>
            <person name="Barry K."/>
            <person name="Battaglia E."/>
            <person name="Bayram O."/>
            <person name="Benocci T."/>
            <person name="Braus-Stromeyer S.A."/>
            <person name="Caldana C."/>
            <person name="Canovas D."/>
            <person name="Cerqueira G.C."/>
            <person name="Chen F."/>
            <person name="Chen W."/>
            <person name="Choi C."/>
            <person name="Clum A."/>
            <person name="Dos Santos R.A."/>
            <person name="Damasio A.R."/>
            <person name="Diallinas G."/>
            <person name="Emri T."/>
            <person name="Fekete E."/>
            <person name="Flipphi M."/>
            <person name="Freyberg S."/>
            <person name="Gallo A."/>
            <person name="Gournas C."/>
            <person name="Habgood R."/>
            <person name="Hainaut M."/>
            <person name="Harispe M.L."/>
            <person name="Henrissat B."/>
            <person name="Hilden K.S."/>
            <person name="Hope R."/>
            <person name="Hossain A."/>
            <person name="Karabika E."/>
            <person name="Karaffa L."/>
            <person name="Karanyi Z."/>
            <person name="Krasevec N."/>
            <person name="Kuo A."/>
            <person name="Kusch H."/>
            <person name="LaButti K."/>
            <person name="Lagendijk E.L."/>
            <person name="Lapidus A."/>
            <person name="Levasseur A."/>
            <person name="Lindquist E."/>
            <person name="Lipzen A."/>
            <person name="Logrieco A.F."/>
            <person name="MacCabe A."/>
            <person name="Maekelae M.R."/>
            <person name="Malavazi I."/>
            <person name="Melin P."/>
            <person name="Meyer V."/>
            <person name="Mielnichuk N."/>
            <person name="Miskei M."/>
            <person name="Molnar A.P."/>
            <person name="Mule G."/>
            <person name="Ngan C.Y."/>
            <person name="Orejas M."/>
            <person name="Orosz E."/>
            <person name="Ouedraogo J.P."/>
            <person name="Overkamp K.M."/>
            <person name="Park H.-S."/>
            <person name="Perrone G."/>
            <person name="Piumi F."/>
            <person name="Punt P.J."/>
            <person name="Ram A.F."/>
            <person name="Ramon A."/>
            <person name="Rauscher S."/>
            <person name="Record E."/>
            <person name="Riano-Pachon D.M."/>
            <person name="Robert V."/>
            <person name="Roehrig J."/>
            <person name="Ruller R."/>
            <person name="Salamov A."/>
            <person name="Salih N.S."/>
            <person name="Samson R.A."/>
            <person name="Sandor E."/>
            <person name="Sanguinetti M."/>
            <person name="Schuetze T."/>
            <person name="Sepcic K."/>
            <person name="Shelest E."/>
            <person name="Sherlock G."/>
            <person name="Sophianopoulou V."/>
            <person name="Squina F.M."/>
            <person name="Sun H."/>
            <person name="Susca A."/>
            <person name="Todd R.B."/>
            <person name="Tsang A."/>
            <person name="Unkles S.E."/>
            <person name="van de Wiele N."/>
            <person name="van Rossen-Uffink D."/>
            <person name="Oliveira J.V."/>
            <person name="Vesth T.C."/>
            <person name="Visser J."/>
            <person name="Yu J.-H."/>
            <person name="Zhou M."/>
            <person name="Andersen M.R."/>
            <person name="Archer D.B."/>
            <person name="Baker S.E."/>
            <person name="Benoit I."/>
            <person name="Brakhage A.A."/>
            <person name="Braus G.H."/>
            <person name="Fischer R."/>
            <person name="Frisvad J.C."/>
            <person name="Goldman G.H."/>
            <person name="Houbraken J."/>
            <person name="Oakley B."/>
            <person name="Pocsi I."/>
            <person name="Scazzocchio C."/>
            <person name="Seiboth B."/>
            <person name="vanKuyk P.A."/>
            <person name="Wortman J."/>
            <person name="Dyer P.S."/>
            <person name="Grigoriev I.V."/>
        </authorList>
    </citation>
    <scope>NUCLEOTIDE SEQUENCE [LARGE SCALE GENOMIC DNA]</scope>
    <source>
        <strain evidence="3">CBS 134.48</strain>
    </source>
</reference>
<gene>
    <name evidence="2" type="ORF">ASPTUDRAFT_393748</name>
</gene>